<evidence type="ECO:0000313" key="1">
    <source>
        <dbReference type="EMBL" id="KAK1760959.1"/>
    </source>
</evidence>
<dbReference type="EMBL" id="MU839827">
    <property type="protein sequence ID" value="KAK1760959.1"/>
    <property type="molecule type" value="Genomic_DNA"/>
</dbReference>
<dbReference type="Proteomes" id="UP001239445">
    <property type="component" value="Unassembled WGS sequence"/>
</dbReference>
<accession>A0AAJ0BME3</accession>
<reference evidence="1" key="1">
    <citation type="submission" date="2023-06" db="EMBL/GenBank/DDBJ databases">
        <title>Genome-scale phylogeny and comparative genomics of the fungal order Sordariales.</title>
        <authorList>
            <consortium name="Lawrence Berkeley National Laboratory"/>
            <person name="Hensen N."/>
            <person name="Bonometti L."/>
            <person name="Westerberg I."/>
            <person name="Brannstrom I.O."/>
            <person name="Guillou S."/>
            <person name="Cros-Aarteil S."/>
            <person name="Calhoun S."/>
            <person name="Haridas S."/>
            <person name="Kuo A."/>
            <person name="Mondo S."/>
            <person name="Pangilinan J."/>
            <person name="Riley R."/>
            <person name="Labutti K."/>
            <person name="Andreopoulos B."/>
            <person name="Lipzen A."/>
            <person name="Chen C."/>
            <person name="Yanf M."/>
            <person name="Daum C."/>
            <person name="Ng V."/>
            <person name="Clum A."/>
            <person name="Steindorff A."/>
            <person name="Ohm R."/>
            <person name="Martin F."/>
            <person name="Silar P."/>
            <person name="Natvig D."/>
            <person name="Lalanne C."/>
            <person name="Gautier V."/>
            <person name="Ament-Velasquez S.L."/>
            <person name="Kruys A."/>
            <person name="Hutchinson M.I."/>
            <person name="Powell A.J."/>
            <person name="Barry K."/>
            <person name="Miller A.N."/>
            <person name="Grigoriev I.V."/>
            <person name="Debuchy R."/>
            <person name="Gladieux P."/>
            <person name="Thoren M.H."/>
            <person name="Johannesson H."/>
        </authorList>
    </citation>
    <scope>NUCLEOTIDE SEQUENCE</scope>
    <source>
        <strain evidence="1">PSN4</strain>
    </source>
</reference>
<comment type="caution">
    <text evidence="1">The sequence shown here is derived from an EMBL/GenBank/DDBJ whole genome shotgun (WGS) entry which is preliminary data.</text>
</comment>
<proteinExistence type="predicted"/>
<dbReference type="AlphaFoldDB" id="A0AAJ0BME3"/>
<protein>
    <submittedName>
        <fullName evidence="1">Uncharacterized protein</fullName>
    </submittedName>
</protein>
<sequence>MDPTNVTTSKEVPDIRNMTQAELIALANAHTKKNGPPVPSYSEKNTLLGWTDDGKGVWVLPVSKANFDRFEDVARTHPGLGQCEILKLAGADFFADWRDSDRATAVKNLRA</sequence>
<evidence type="ECO:0000313" key="2">
    <source>
        <dbReference type="Proteomes" id="UP001239445"/>
    </source>
</evidence>
<gene>
    <name evidence="1" type="ORF">QBC47DRAFT_368698</name>
</gene>
<organism evidence="1 2">
    <name type="scientific">Echria macrotheca</name>
    <dbReference type="NCBI Taxonomy" id="438768"/>
    <lineage>
        <taxon>Eukaryota</taxon>
        <taxon>Fungi</taxon>
        <taxon>Dikarya</taxon>
        <taxon>Ascomycota</taxon>
        <taxon>Pezizomycotina</taxon>
        <taxon>Sordariomycetes</taxon>
        <taxon>Sordariomycetidae</taxon>
        <taxon>Sordariales</taxon>
        <taxon>Schizotheciaceae</taxon>
        <taxon>Echria</taxon>
    </lineage>
</organism>
<keyword evidence="2" id="KW-1185">Reference proteome</keyword>
<name>A0AAJ0BME3_9PEZI</name>